<dbReference type="PROSITE" id="PS00018">
    <property type="entry name" value="EF_HAND_1"/>
    <property type="match status" value="4"/>
</dbReference>
<reference evidence="6 7" key="1">
    <citation type="journal article" date="2014" name="Nat. Commun.">
        <title>Klebsormidium flaccidum genome reveals primary factors for plant terrestrial adaptation.</title>
        <authorList>
            <person name="Hori K."/>
            <person name="Maruyama F."/>
            <person name="Fujisawa T."/>
            <person name="Togashi T."/>
            <person name="Yamamoto N."/>
            <person name="Seo M."/>
            <person name="Sato S."/>
            <person name="Yamada T."/>
            <person name="Mori H."/>
            <person name="Tajima N."/>
            <person name="Moriyama T."/>
            <person name="Ikeuchi M."/>
            <person name="Watanabe M."/>
            <person name="Wada H."/>
            <person name="Kobayashi K."/>
            <person name="Saito M."/>
            <person name="Masuda T."/>
            <person name="Sasaki-Sekimoto Y."/>
            <person name="Mashiguchi K."/>
            <person name="Awai K."/>
            <person name="Shimojima M."/>
            <person name="Masuda S."/>
            <person name="Iwai M."/>
            <person name="Nobusawa T."/>
            <person name="Narise T."/>
            <person name="Kondo S."/>
            <person name="Saito H."/>
            <person name="Sato R."/>
            <person name="Murakawa M."/>
            <person name="Ihara Y."/>
            <person name="Oshima-Yamada Y."/>
            <person name="Ohtaka K."/>
            <person name="Satoh M."/>
            <person name="Sonobe K."/>
            <person name="Ishii M."/>
            <person name="Ohtani R."/>
            <person name="Kanamori-Sato M."/>
            <person name="Honoki R."/>
            <person name="Miyazaki D."/>
            <person name="Mochizuki H."/>
            <person name="Umetsu J."/>
            <person name="Higashi K."/>
            <person name="Shibata D."/>
            <person name="Kamiya Y."/>
            <person name="Sato N."/>
            <person name="Nakamura Y."/>
            <person name="Tabata S."/>
            <person name="Ida S."/>
            <person name="Kurokawa K."/>
            <person name="Ohta H."/>
        </authorList>
    </citation>
    <scope>NUCLEOTIDE SEQUENCE [LARGE SCALE GENOMIC DNA]</scope>
    <source>
        <strain evidence="6 7">NIES-2285</strain>
    </source>
</reference>
<dbReference type="PANTHER" id="PTHR10827">
    <property type="entry name" value="RETICULOCALBIN"/>
    <property type="match status" value="1"/>
</dbReference>
<organism evidence="6 7">
    <name type="scientific">Klebsormidium nitens</name>
    <name type="common">Green alga</name>
    <name type="synonym">Ulothrix nitens</name>
    <dbReference type="NCBI Taxonomy" id="105231"/>
    <lineage>
        <taxon>Eukaryota</taxon>
        <taxon>Viridiplantae</taxon>
        <taxon>Streptophyta</taxon>
        <taxon>Klebsormidiophyceae</taxon>
        <taxon>Klebsormidiales</taxon>
        <taxon>Klebsormidiaceae</taxon>
        <taxon>Klebsormidium</taxon>
    </lineage>
</organism>
<evidence type="ECO:0000256" key="3">
    <source>
        <dbReference type="ARBA" id="ARBA00022837"/>
    </source>
</evidence>
<dbReference type="InterPro" id="IPR011992">
    <property type="entry name" value="EF-hand-dom_pair"/>
</dbReference>
<dbReference type="OMA" id="HELTQWN"/>
<evidence type="ECO:0000256" key="2">
    <source>
        <dbReference type="ARBA" id="ARBA00022737"/>
    </source>
</evidence>
<dbReference type="PANTHER" id="PTHR10827:SF98">
    <property type="entry name" value="45 KDA CALCIUM-BINDING PROTEIN"/>
    <property type="match status" value="1"/>
</dbReference>
<protein>
    <submittedName>
        <fullName evidence="6">Calcium-binding EF hand family protein</fullName>
    </submittedName>
</protein>
<dbReference type="Gene3D" id="1.10.238.10">
    <property type="entry name" value="EF-hand"/>
    <property type="match status" value="2"/>
</dbReference>
<feature type="domain" description="EF-hand" evidence="5">
    <location>
        <begin position="123"/>
        <end position="158"/>
    </location>
</feature>
<evidence type="ECO:0000259" key="5">
    <source>
        <dbReference type="PROSITE" id="PS50222"/>
    </source>
</evidence>
<feature type="domain" description="EF-hand" evidence="5">
    <location>
        <begin position="204"/>
        <end position="239"/>
    </location>
</feature>
<evidence type="ECO:0000256" key="4">
    <source>
        <dbReference type="SAM" id="MobiDB-lite"/>
    </source>
</evidence>
<name>A0A1Y1HVF5_KLENI</name>
<proteinExistence type="predicted"/>
<dbReference type="STRING" id="105231.A0A1Y1HVF5"/>
<evidence type="ECO:0000313" key="7">
    <source>
        <dbReference type="Proteomes" id="UP000054558"/>
    </source>
</evidence>
<keyword evidence="7" id="KW-1185">Reference proteome</keyword>
<evidence type="ECO:0000256" key="1">
    <source>
        <dbReference type="ARBA" id="ARBA00022723"/>
    </source>
</evidence>
<evidence type="ECO:0000313" key="6">
    <source>
        <dbReference type="EMBL" id="GAQ80517.1"/>
    </source>
</evidence>
<feature type="region of interest" description="Disordered" evidence="4">
    <location>
        <begin position="284"/>
        <end position="318"/>
    </location>
</feature>
<dbReference type="SUPFAM" id="SSF47473">
    <property type="entry name" value="EF-hand"/>
    <property type="match status" value="2"/>
</dbReference>
<feature type="compositionally biased region" description="Basic and acidic residues" evidence="4">
    <location>
        <begin position="62"/>
        <end position="79"/>
    </location>
</feature>
<feature type="compositionally biased region" description="Basic and acidic residues" evidence="4">
    <location>
        <begin position="287"/>
        <end position="308"/>
    </location>
</feature>
<dbReference type="PROSITE" id="PS50222">
    <property type="entry name" value="EF_HAND_2"/>
    <property type="match status" value="3"/>
</dbReference>
<dbReference type="Pfam" id="PF13499">
    <property type="entry name" value="EF-hand_7"/>
    <property type="match status" value="2"/>
</dbReference>
<accession>A0A1Y1HVF5</accession>
<dbReference type="InterPro" id="IPR018247">
    <property type="entry name" value="EF_Hand_1_Ca_BS"/>
</dbReference>
<dbReference type="AlphaFoldDB" id="A0A1Y1HVF5"/>
<feature type="region of interest" description="Disordered" evidence="4">
    <location>
        <begin position="62"/>
        <end position="84"/>
    </location>
</feature>
<keyword evidence="1" id="KW-0479">Metal-binding</keyword>
<feature type="domain" description="EF-hand" evidence="5">
    <location>
        <begin position="243"/>
        <end position="278"/>
    </location>
</feature>
<dbReference type="OrthoDB" id="293868at2759"/>
<dbReference type="EMBL" id="DF237005">
    <property type="protein sequence ID" value="GAQ80517.1"/>
    <property type="molecule type" value="Genomic_DNA"/>
</dbReference>
<dbReference type="Proteomes" id="UP000054558">
    <property type="component" value="Unassembled WGS sequence"/>
</dbReference>
<dbReference type="SMART" id="SM00054">
    <property type="entry name" value="EFh"/>
    <property type="match status" value="4"/>
</dbReference>
<keyword evidence="3" id="KW-0106">Calcium</keyword>
<sequence length="420" mass="48698">MLVALCGFFLFTKPGGDLRKTLRGARKHGPRLKLIKEDFNLELEHIPFDPVIAEVEQRREDASWERAHASDVQGHKPETAPRTGHPATGIDDFLDHHLEGTPDLDPDFDDDDDYINYLEDGFNFTARIEALFPMIDKDRNGAITLGEMWAWHRELATNQSLHRSDREMSVILHGKEGKVTLADYLHDPNEGKEGAKEWSEQSLKWVAASRRKFPLADADGDGKLDRFEFNDFLHPEDSDNEKLQRFVREEEIRERDTDGDRKLSFAEFLEGMYDVLRDVRAEEEEDARLGGPDHRPDGPGSDIDDRQRRPGGQWSGIKHRTDYMREQSAVADRRLKWAQRRFEELNRKQDGFLTEDELIPVIDTLNPGESYFARLQAESLLNLADDNKDGELSLQEMLRHKHSFYRTIDEDDEIFIHDEF</sequence>
<dbReference type="InterPro" id="IPR002048">
    <property type="entry name" value="EF_hand_dom"/>
</dbReference>
<dbReference type="GO" id="GO:0005509">
    <property type="term" value="F:calcium ion binding"/>
    <property type="evidence" value="ECO:0000318"/>
    <property type="project" value="GO_Central"/>
</dbReference>
<dbReference type="GO" id="GO:0005783">
    <property type="term" value="C:endoplasmic reticulum"/>
    <property type="evidence" value="ECO:0000318"/>
    <property type="project" value="GO_Central"/>
</dbReference>
<keyword evidence="2" id="KW-0677">Repeat</keyword>
<gene>
    <name evidence="6" type="ORF">KFL_000560070</name>
</gene>